<protein>
    <submittedName>
        <fullName evidence="1">Uncharacterized protein</fullName>
    </submittedName>
</protein>
<gene>
    <name evidence="1" type="ORF">SDC9_205448</name>
</gene>
<dbReference type="AlphaFoldDB" id="A0A645JBJ7"/>
<dbReference type="EMBL" id="VSSQ01129706">
    <property type="protein sequence ID" value="MPN57754.1"/>
    <property type="molecule type" value="Genomic_DNA"/>
</dbReference>
<evidence type="ECO:0000313" key="1">
    <source>
        <dbReference type="EMBL" id="MPN57754.1"/>
    </source>
</evidence>
<reference evidence="1" key="1">
    <citation type="submission" date="2019-08" db="EMBL/GenBank/DDBJ databases">
        <authorList>
            <person name="Kucharzyk K."/>
            <person name="Murdoch R.W."/>
            <person name="Higgins S."/>
            <person name="Loffler F."/>
        </authorList>
    </citation>
    <scope>NUCLEOTIDE SEQUENCE</scope>
</reference>
<proteinExistence type="predicted"/>
<accession>A0A645JBJ7</accession>
<name>A0A645JBJ7_9ZZZZ</name>
<sequence length="89" mass="10429">MNDRVHIRALQIDHPVHLAFRRRAPESVDHIPLIIDRDHILRLEHVICDPARGHDDRILHADTDVSPRPDHQLLLLQPETCLNNVLFYL</sequence>
<comment type="caution">
    <text evidence="1">The sequence shown here is derived from an EMBL/GenBank/DDBJ whole genome shotgun (WGS) entry which is preliminary data.</text>
</comment>
<organism evidence="1">
    <name type="scientific">bioreactor metagenome</name>
    <dbReference type="NCBI Taxonomy" id="1076179"/>
    <lineage>
        <taxon>unclassified sequences</taxon>
        <taxon>metagenomes</taxon>
        <taxon>ecological metagenomes</taxon>
    </lineage>
</organism>